<proteinExistence type="predicted"/>
<organism evidence="1 2">
    <name type="scientific">Salinicoccus hispanicus</name>
    <dbReference type="NCBI Taxonomy" id="157225"/>
    <lineage>
        <taxon>Bacteria</taxon>
        <taxon>Bacillati</taxon>
        <taxon>Bacillota</taxon>
        <taxon>Bacilli</taxon>
        <taxon>Bacillales</taxon>
        <taxon>Staphylococcaceae</taxon>
        <taxon>Salinicoccus</taxon>
    </lineage>
</organism>
<sequence>MHKVIINAQSSDGLNESQNFIAEIPEVGDDFLFEEYSETWIVTGVEEYTDYAGNEAIVDIILEDK</sequence>
<evidence type="ECO:0000313" key="2">
    <source>
        <dbReference type="Proteomes" id="UP000436284"/>
    </source>
</evidence>
<comment type="caution">
    <text evidence="1">The sequence shown here is derived from an EMBL/GenBank/DDBJ whole genome shotgun (WGS) entry which is preliminary data.</text>
</comment>
<dbReference type="RefSeq" id="WP_160652798.1">
    <property type="nucleotide sequence ID" value="NZ_JBHRWU010000001.1"/>
</dbReference>
<dbReference type="Proteomes" id="UP000436284">
    <property type="component" value="Unassembled WGS sequence"/>
</dbReference>
<accession>A0A6N8TXE5</accession>
<dbReference type="EMBL" id="WUUK01000001">
    <property type="protein sequence ID" value="MXQ50390.1"/>
    <property type="molecule type" value="Genomic_DNA"/>
</dbReference>
<reference evidence="1 2" key="1">
    <citation type="submission" date="2019-12" db="EMBL/GenBank/DDBJ databases">
        <title>Salinicoccus cyprini sp. nov., isolated from gastro-intestinal tract of mirror carp, Cyprinus carpio var. specularis, collected from Gobind Sagar Reservoir, Himachal Pradesh, India.</title>
        <authorList>
            <person name="Talwar C."/>
            <person name="Singh A.K."/>
            <person name="Lal R."/>
            <person name="Negi R.K."/>
        </authorList>
    </citation>
    <scope>NUCLEOTIDE SEQUENCE [LARGE SCALE GENOMIC DNA]</scope>
    <source>
        <strain evidence="1 2">J-82</strain>
    </source>
</reference>
<gene>
    <name evidence="1" type="ORF">GQ671_03600</name>
</gene>
<keyword evidence="2" id="KW-1185">Reference proteome</keyword>
<protein>
    <submittedName>
        <fullName evidence="1">Uncharacterized protein</fullName>
    </submittedName>
</protein>
<name>A0A6N8TXE5_9STAP</name>
<dbReference type="AlphaFoldDB" id="A0A6N8TXE5"/>
<evidence type="ECO:0000313" key="1">
    <source>
        <dbReference type="EMBL" id="MXQ50390.1"/>
    </source>
</evidence>